<dbReference type="InterPro" id="IPR010323">
    <property type="entry name" value="DUF924"/>
</dbReference>
<reference evidence="1" key="2">
    <citation type="submission" date="2022-08" db="EMBL/GenBank/DDBJ databases">
        <authorList>
            <person name="Dong C."/>
        </authorList>
    </citation>
    <scope>NUCLEOTIDE SEQUENCE</scope>
    <source>
        <strain evidence="1">59MF3M-4</strain>
    </source>
</reference>
<reference evidence="1" key="1">
    <citation type="journal article" date="2022" name="Front. Microbiol.">
        <title>Genome-based taxonomic rearrangement of Oceanobacter-related bacteria including the description of Thalassolituus hydrocarbonoclasticus sp. nov. and Thalassolituus pacificus sp. nov. and emended description of the genus Thalassolituus.</title>
        <authorList>
            <person name="Dong C."/>
            <person name="Wei L."/>
            <person name="Wang J."/>
            <person name="Lai Q."/>
            <person name="Huang Z."/>
            <person name="Shao Z."/>
        </authorList>
    </citation>
    <scope>NUCLEOTIDE SEQUENCE</scope>
    <source>
        <strain evidence="1">59MF3M-4</strain>
    </source>
</reference>
<organism evidence="1 2">
    <name type="scientific">Thalassolituus pacificus</name>
    <dbReference type="NCBI Taxonomy" id="2975440"/>
    <lineage>
        <taxon>Bacteria</taxon>
        <taxon>Pseudomonadati</taxon>
        <taxon>Pseudomonadota</taxon>
        <taxon>Gammaproteobacteria</taxon>
        <taxon>Oceanospirillales</taxon>
        <taxon>Oceanospirillaceae</taxon>
        <taxon>Thalassolituus</taxon>
    </lineage>
</organism>
<proteinExistence type="predicted"/>
<dbReference type="InterPro" id="IPR011990">
    <property type="entry name" value="TPR-like_helical_dom_sf"/>
</dbReference>
<accession>A0A9X3AQH3</accession>
<evidence type="ECO:0000313" key="1">
    <source>
        <dbReference type="EMBL" id="MCT7357799.1"/>
    </source>
</evidence>
<sequence>MNTDNIDEQTVLDFWFSELSPKQWWVKDPQLDREIERRFGAVHAAACAGELYHWRVSARGRLAEIIVLDQFSRNIYRDSGHAFAADPLALVLAQEAVAADADAALAVSECLFLYMPYMHSESLRIHDEALRLFARPGLEDNLNFEHRHRDIITRFGRYPHRNALLGRESTAEELAFLQQPGSSF</sequence>
<dbReference type="AlphaFoldDB" id="A0A9X3AQH3"/>
<dbReference type="SUPFAM" id="SSF48452">
    <property type="entry name" value="TPR-like"/>
    <property type="match status" value="1"/>
</dbReference>
<dbReference type="Proteomes" id="UP001147830">
    <property type="component" value="Unassembled WGS sequence"/>
</dbReference>
<dbReference type="Gene3D" id="1.25.40.10">
    <property type="entry name" value="Tetratricopeptide repeat domain"/>
    <property type="match status" value="1"/>
</dbReference>
<name>A0A9X3AQH3_9GAMM</name>
<protein>
    <submittedName>
        <fullName evidence="1">DUF924 domain-containing protein</fullName>
    </submittedName>
</protein>
<keyword evidence="2" id="KW-1185">Reference proteome</keyword>
<dbReference type="RefSeq" id="WP_260974730.1">
    <property type="nucleotide sequence ID" value="NZ_JAOANI010000009.1"/>
</dbReference>
<evidence type="ECO:0000313" key="2">
    <source>
        <dbReference type="Proteomes" id="UP001147830"/>
    </source>
</evidence>
<comment type="caution">
    <text evidence="1">The sequence shown here is derived from an EMBL/GenBank/DDBJ whole genome shotgun (WGS) entry which is preliminary data.</text>
</comment>
<dbReference type="Gene3D" id="1.20.58.320">
    <property type="entry name" value="TPR-like"/>
    <property type="match status" value="1"/>
</dbReference>
<dbReference type="Pfam" id="PF06041">
    <property type="entry name" value="DUF924"/>
    <property type="match status" value="1"/>
</dbReference>
<gene>
    <name evidence="1" type="ORF">NYR02_02030</name>
</gene>
<dbReference type="EMBL" id="JAOANI010000009">
    <property type="protein sequence ID" value="MCT7357799.1"/>
    <property type="molecule type" value="Genomic_DNA"/>
</dbReference>